<accession>A0A6U4X7Y6</accession>
<reference evidence="2" key="1">
    <citation type="submission" date="2021-01" db="EMBL/GenBank/DDBJ databases">
        <authorList>
            <person name="Corre E."/>
            <person name="Pelletier E."/>
            <person name="Niang G."/>
            <person name="Scheremetjew M."/>
            <person name="Finn R."/>
            <person name="Kale V."/>
            <person name="Holt S."/>
            <person name="Cochrane G."/>
            <person name="Meng A."/>
            <person name="Brown T."/>
            <person name="Cohen L."/>
        </authorList>
    </citation>
    <scope>NUCLEOTIDE SEQUENCE</scope>
    <source>
        <strain evidence="2">CCMP644</strain>
    </source>
</reference>
<evidence type="ECO:0000313" key="1">
    <source>
        <dbReference type="EMBL" id="CAD8963786.1"/>
    </source>
</evidence>
<sequence>MAGAVWVVLVQEGMEDSRATKIHFDAGGQIDVDDLCKEAKNEFTHRLAHVDASDLTVSVSREDDTKLEEDTGVPFQHEGVNHGALRQQPLYIHAPAPPQVQDAEPIEWDDFCLASIAWLRSTLFSRTSRNGPSYMTHSSSSSLDTHAAPNGRCSSSFNGFDTFLASCPREGEGLRQRRSQHLW</sequence>
<dbReference type="EMBL" id="HBFX01027125">
    <property type="protein sequence ID" value="CAD8963786.1"/>
    <property type="molecule type" value="Transcribed_RNA"/>
</dbReference>
<gene>
    <name evidence="1" type="ORF">HAND00432_LOCUS16427</name>
    <name evidence="2" type="ORF">HAND00432_LOCUS16429</name>
</gene>
<organism evidence="2">
    <name type="scientific">Hemiselmis andersenii</name>
    <name type="common">Cryptophyte alga</name>
    <dbReference type="NCBI Taxonomy" id="464988"/>
    <lineage>
        <taxon>Eukaryota</taxon>
        <taxon>Cryptophyceae</taxon>
        <taxon>Cryptomonadales</taxon>
        <taxon>Hemiselmidaceae</taxon>
        <taxon>Hemiselmis</taxon>
    </lineage>
</organism>
<evidence type="ECO:0000313" key="2">
    <source>
        <dbReference type="EMBL" id="CAD8963791.1"/>
    </source>
</evidence>
<protein>
    <submittedName>
        <fullName evidence="2">Uncharacterized protein</fullName>
    </submittedName>
</protein>
<dbReference type="EMBL" id="HBFX01027127">
    <property type="protein sequence ID" value="CAD8963791.1"/>
    <property type="molecule type" value="Transcribed_RNA"/>
</dbReference>
<name>A0A6U4X7Y6_HEMAN</name>
<dbReference type="AlphaFoldDB" id="A0A6U4X7Y6"/>
<proteinExistence type="predicted"/>